<evidence type="ECO:0000259" key="7">
    <source>
        <dbReference type="PROSITE" id="PS50011"/>
    </source>
</evidence>
<evidence type="ECO:0000256" key="3">
    <source>
        <dbReference type="ARBA" id="ARBA00022777"/>
    </source>
</evidence>
<evidence type="ECO:0000256" key="1">
    <source>
        <dbReference type="ARBA" id="ARBA00022679"/>
    </source>
</evidence>
<dbReference type="PANTHER" id="PTHR48011">
    <property type="entry name" value="CCR4-NOT TRANSCRIPTIONAL COMPLEX SUBUNIT CAF120-RELATED"/>
    <property type="match status" value="1"/>
</dbReference>
<gene>
    <name evidence="8" type="ORF">WN944_002955</name>
</gene>
<dbReference type="EMBL" id="JBCGBO010000004">
    <property type="protein sequence ID" value="KAK9210584.1"/>
    <property type="molecule type" value="Genomic_DNA"/>
</dbReference>
<evidence type="ECO:0000256" key="2">
    <source>
        <dbReference type="ARBA" id="ARBA00022741"/>
    </source>
</evidence>
<dbReference type="InterPro" id="IPR052751">
    <property type="entry name" value="Plant_MAPKKK"/>
</dbReference>
<feature type="domain" description="Protein kinase" evidence="7">
    <location>
        <begin position="16"/>
        <end position="212"/>
    </location>
</feature>
<protein>
    <recommendedName>
        <fullName evidence="7">Protein kinase domain-containing protein</fullName>
    </recommendedName>
</protein>
<keyword evidence="2 5" id="KW-0547">Nucleotide-binding</keyword>
<feature type="binding site" evidence="5">
    <location>
        <position position="53"/>
    </location>
    <ligand>
        <name>ATP</name>
        <dbReference type="ChEBI" id="CHEBI:30616"/>
    </ligand>
</feature>
<sequence>MHLSLEKSDANGFAWDVQDALLGIGAFASVFLVTRKPAKEAEDDSLPTLMAIKTAPLAEGSSLTLEKDILFFLTPSDYLIKYYGDKGTEKDDRKKTYSLFLEFRSGVNLYNHSKKSTKILLEHEVRRYTRDILRGLDHIHSHGVAHCDIKLDNILLVPGKDAGFMAKIVARGDKCLHERHEISAWGSFDVGLLQEMIFQSSFLQSRSAGASK</sequence>
<dbReference type="GO" id="GO:0007165">
    <property type="term" value="P:signal transduction"/>
    <property type="evidence" value="ECO:0007669"/>
    <property type="project" value="TreeGrafter"/>
</dbReference>
<dbReference type="GO" id="GO:0004674">
    <property type="term" value="F:protein serine/threonine kinase activity"/>
    <property type="evidence" value="ECO:0007669"/>
    <property type="project" value="UniProtKB-KW"/>
</dbReference>
<dbReference type="InterPro" id="IPR000719">
    <property type="entry name" value="Prot_kinase_dom"/>
</dbReference>
<evidence type="ECO:0000256" key="5">
    <source>
        <dbReference type="PROSITE-ProRule" id="PRU10141"/>
    </source>
</evidence>
<dbReference type="PROSITE" id="PS00108">
    <property type="entry name" value="PROTEIN_KINASE_ST"/>
    <property type="match status" value="1"/>
</dbReference>
<keyword evidence="6" id="KW-0723">Serine/threonine-protein kinase</keyword>
<dbReference type="InterPro" id="IPR011009">
    <property type="entry name" value="Kinase-like_dom_sf"/>
</dbReference>
<dbReference type="AlphaFoldDB" id="A0AAP0MHG6"/>
<comment type="caution">
    <text evidence="8">The sequence shown here is derived from an EMBL/GenBank/DDBJ whole genome shotgun (WGS) entry which is preliminary data.</text>
</comment>
<keyword evidence="4 5" id="KW-0067">ATP-binding</keyword>
<dbReference type="Gene3D" id="1.10.510.10">
    <property type="entry name" value="Transferase(Phosphotransferase) domain 1"/>
    <property type="match status" value="1"/>
</dbReference>
<dbReference type="InterPro" id="IPR008271">
    <property type="entry name" value="Ser/Thr_kinase_AS"/>
</dbReference>
<dbReference type="PANTHER" id="PTHR48011:SF55">
    <property type="entry name" value="PROTEIN KINASE DOMAIN-CONTAINING PROTEIN"/>
    <property type="match status" value="1"/>
</dbReference>
<reference evidence="8 9" key="1">
    <citation type="submission" date="2024-05" db="EMBL/GenBank/DDBJ databases">
        <title>Haplotype-resolved chromosome-level genome assembly of Huyou (Citrus changshanensis).</title>
        <authorList>
            <person name="Miao C."/>
            <person name="Chen W."/>
            <person name="Wu Y."/>
            <person name="Wang L."/>
            <person name="Zhao S."/>
            <person name="Grierson D."/>
            <person name="Xu C."/>
            <person name="Chen K."/>
        </authorList>
    </citation>
    <scope>NUCLEOTIDE SEQUENCE [LARGE SCALE GENOMIC DNA]</scope>
    <source>
        <strain evidence="8">01-14</strain>
        <tissue evidence="8">Leaf</tissue>
    </source>
</reference>
<dbReference type="Pfam" id="PF00069">
    <property type="entry name" value="Pkinase"/>
    <property type="match status" value="1"/>
</dbReference>
<evidence type="ECO:0000313" key="8">
    <source>
        <dbReference type="EMBL" id="KAK9210584.1"/>
    </source>
</evidence>
<accession>A0AAP0MHG6</accession>
<dbReference type="InterPro" id="IPR017441">
    <property type="entry name" value="Protein_kinase_ATP_BS"/>
</dbReference>
<organism evidence="8 9">
    <name type="scientific">Citrus x changshan-huyou</name>
    <dbReference type="NCBI Taxonomy" id="2935761"/>
    <lineage>
        <taxon>Eukaryota</taxon>
        <taxon>Viridiplantae</taxon>
        <taxon>Streptophyta</taxon>
        <taxon>Embryophyta</taxon>
        <taxon>Tracheophyta</taxon>
        <taxon>Spermatophyta</taxon>
        <taxon>Magnoliopsida</taxon>
        <taxon>eudicotyledons</taxon>
        <taxon>Gunneridae</taxon>
        <taxon>Pentapetalae</taxon>
        <taxon>rosids</taxon>
        <taxon>malvids</taxon>
        <taxon>Sapindales</taxon>
        <taxon>Rutaceae</taxon>
        <taxon>Aurantioideae</taxon>
        <taxon>Citrus</taxon>
    </lineage>
</organism>
<name>A0AAP0MHG6_9ROSI</name>
<dbReference type="SMART" id="SM00220">
    <property type="entry name" value="S_TKc"/>
    <property type="match status" value="1"/>
</dbReference>
<evidence type="ECO:0000256" key="6">
    <source>
        <dbReference type="RuleBase" id="RU000304"/>
    </source>
</evidence>
<comment type="similarity">
    <text evidence="6">Belongs to the protein kinase superfamily.</text>
</comment>
<evidence type="ECO:0000256" key="4">
    <source>
        <dbReference type="ARBA" id="ARBA00022840"/>
    </source>
</evidence>
<dbReference type="SUPFAM" id="SSF56112">
    <property type="entry name" value="Protein kinase-like (PK-like)"/>
    <property type="match status" value="1"/>
</dbReference>
<keyword evidence="1" id="KW-0808">Transferase</keyword>
<keyword evidence="9" id="KW-1185">Reference proteome</keyword>
<keyword evidence="3" id="KW-0418">Kinase</keyword>
<proteinExistence type="inferred from homology"/>
<dbReference type="GO" id="GO:0005524">
    <property type="term" value="F:ATP binding"/>
    <property type="evidence" value="ECO:0007669"/>
    <property type="project" value="UniProtKB-UniRule"/>
</dbReference>
<dbReference type="PROSITE" id="PS50011">
    <property type="entry name" value="PROTEIN_KINASE_DOM"/>
    <property type="match status" value="1"/>
</dbReference>
<dbReference type="Proteomes" id="UP001428341">
    <property type="component" value="Unassembled WGS sequence"/>
</dbReference>
<dbReference type="PROSITE" id="PS00107">
    <property type="entry name" value="PROTEIN_KINASE_ATP"/>
    <property type="match status" value="1"/>
</dbReference>
<evidence type="ECO:0000313" key="9">
    <source>
        <dbReference type="Proteomes" id="UP001428341"/>
    </source>
</evidence>